<gene>
    <name evidence="2" type="ORF">FKW44_008321</name>
</gene>
<feature type="non-terminal residue" evidence="2">
    <location>
        <position position="1"/>
    </location>
</feature>
<proteinExistence type="predicted"/>
<dbReference type="Proteomes" id="UP000595437">
    <property type="component" value="Chromosome 5"/>
</dbReference>
<evidence type="ECO:0000313" key="3">
    <source>
        <dbReference type="Proteomes" id="UP000595437"/>
    </source>
</evidence>
<evidence type="ECO:0000259" key="1">
    <source>
        <dbReference type="Pfam" id="PF08190"/>
    </source>
</evidence>
<accession>A0A7T8KFY3</accession>
<reference evidence="3" key="1">
    <citation type="submission" date="2021-01" db="EMBL/GenBank/DDBJ databases">
        <title>Caligus Genome Assembly.</title>
        <authorList>
            <person name="Gallardo-Escarate C."/>
        </authorList>
    </citation>
    <scope>NUCLEOTIDE SEQUENCE [LARGE SCALE GENOMIC DNA]</scope>
</reference>
<evidence type="ECO:0000313" key="2">
    <source>
        <dbReference type="EMBL" id="QQP55202.1"/>
    </source>
</evidence>
<protein>
    <submittedName>
        <fullName evidence="2">Dynein_ axonemal_ assembly factor 2</fullName>
    </submittedName>
</protein>
<organism evidence="2 3">
    <name type="scientific">Caligus rogercresseyi</name>
    <name type="common">Sea louse</name>
    <dbReference type="NCBI Taxonomy" id="217165"/>
    <lineage>
        <taxon>Eukaryota</taxon>
        <taxon>Metazoa</taxon>
        <taxon>Ecdysozoa</taxon>
        <taxon>Arthropoda</taxon>
        <taxon>Crustacea</taxon>
        <taxon>Multicrustacea</taxon>
        <taxon>Hexanauplia</taxon>
        <taxon>Copepoda</taxon>
        <taxon>Siphonostomatoida</taxon>
        <taxon>Caligidae</taxon>
        <taxon>Caligus</taxon>
    </lineage>
</organism>
<dbReference type="InterPro" id="IPR012981">
    <property type="entry name" value="PIH1_N"/>
</dbReference>
<sequence>MSTMIEKPFYERANFPEFRGLLLEYVREVSGNEAQAAVLAQEDEVEVLKPSGGFVLQESEGRAYVNLCIESKTKGLWSIPYAMPSSSRPHANADGSIAALYDVLFHPSALKKASRNRRSRWRFARRPCPL</sequence>
<dbReference type="AlphaFoldDB" id="A0A7T8KFY3"/>
<dbReference type="Pfam" id="PF08190">
    <property type="entry name" value="PIH1"/>
    <property type="match status" value="1"/>
</dbReference>
<dbReference type="EMBL" id="CP045894">
    <property type="protein sequence ID" value="QQP55202.1"/>
    <property type="molecule type" value="Genomic_DNA"/>
</dbReference>
<feature type="domain" description="PIH1 N-terminal" evidence="1">
    <location>
        <begin position="44"/>
        <end position="118"/>
    </location>
</feature>
<name>A0A7T8KFY3_CALRO</name>
<dbReference type="OrthoDB" id="546764at2759"/>
<keyword evidence="3" id="KW-1185">Reference proteome</keyword>